<organism evidence="2 3">
    <name type="scientific">Pseudonocardia humida</name>
    <dbReference type="NCBI Taxonomy" id="2800819"/>
    <lineage>
        <taxon>Bacteria</taxon>
        <taxon>Bacillati</taxon>
        <taxon>Actinomycetota</taxon>
        <taxon>Actinomycetes</taxon>
        <taxon>Pseudonocardiales</taxon>
        <taxon>Pseudonocardiaceae</taxon>
        <taxon>Pseudonocardia</taxon>
    </lineage>
</organism>
<dbReference type="RefSeq" id="WP_252442908.1">
    <property type="nucleotide sequence ID" value="NZ_JAGSOV010000057.1"/>
</dbReference>
<comment type="caution">
    <text evidence="2">The sequence shown here is derived from an EMBL/GenBank/DDBJ whole genome shotgun (WGS) entry which is preliminary data.</text>
</comment>
<sequence length="183" mass="19881">MNVVVRTPRLVVRDWTEQDAPAALAVYGRAEVARWLSPAVEEIADVEEMRRTLAGWIADTAASEAGIGHWAVTVAETGQVVGGVSLHLLPVDEQDVEIGWQIAPEFWGNGYATEAGLGVLRRAFANDVDEVFALVRPANRRAEAAARRVGMTWVGETEKYYGLRLNVFRARPADLADDAAGPA</sequence>
<proteinExistence type="predicted"/>
<dbReference type="PANTHER" id="PTHR43792:SF1">
    <property type="entry name" value="N-ACETYLTRANSFERASE DOMAIN-CONTAINING PROTEIN"/>
    <property type="match status" value="1"/>
</dbReference>
<dbReference type="InterPro" id="IPR016181">
    <property type="entry name" value="Acyl_CoA_acyltransferase"/>
</dbReference>
<accession>A0ABT1A6N0</accession>
<name>A0ABT1A6N0_9PSEU</name>
<evidence type="ECO:0000313" key="2">
    <source>
        <dbReference type="EMBL" id="MCO1658677.1"/>
    </source>
</evidence>
<dbReference type="InterPro" id="IPR000182">
    <property type="entry name" value="GNAT_dom"/>
</dbReference>
<dbReference type="PROSITE" id="PS51186">
    <property type="entry name" value="GNAT"/>
    <property type="match status" value="1"/>
</dbReference>
<dbReference type="InterPro" id="IPR051531">
    <property type="entry name" value="N-acetyltransferase"/>
</dbReference>
<keyword evidence="3" id="KW-1185">Reference proteome</keyword>
<evidence type="ECO:0000313" key="3">
    <source>
        <dbReference type="Proteomes" id="UP001165283"/>
    </source>
</evidence>
<dbReference type="Proteomes" id="UP001165283">
    <property type="component" value="Unassembled WGS sequence"/>
</dbReference>
<dbReference type="EMBL" id="JAGSOV010000057">
    <property type="protein sequence ID" value="MCO1658677.1"/>
    <property type="molecule type" value="Genomic_DNA"/>
</dbReference>
<evidence type="ECO:0000259" key="1">
    <source>
        <dbReference type="PROSITE" id="PS51186"/>
    </source>
</evidence>
<protein>
    <submittedName>
        <fullName evidence="2">GNAT family N-acetyltransferase</fullName>
    </submittedName>
</protein>
<dbReference type="SUPFAM" id="SSF55729">
    <property type="entry name" value="Acyl-CoA N-acyltransferases (Nat)"/>
    <property type="match status" value="1"/>
</dbReference>
<dbReference type="Pfam" id="PF13302">
    <property type="entry name" value="Acetyltransf_3"/>
    <property type="match status" value="1"/>
</dbReference>
<feature type="domain" description="N-acetyltransferase" evidence="1">
    <location>
        <begin position="10"/>
        <end position="174"/>
    </location>
</feature>
<gene>
    <name evidence="2" type="ORF">KDL28_26780</name>
</gene>
<dbReference type="PANTHER" id="PTHR43792">
    <property type="entry name" value="GNAT FAMILY, PUTATIVE (AFU_ORTHOLOGUE AFUA_3G00765)-RELATED-RELATED"/>
    <property type="match status" value="1"/>
</dbReference>
<dbReference type="Gene3D" id="3.40.630.30">
    <property type="match status" value="1"/>
</dbReference>
<reference evidence="2" key="1">
    <citation type="submission" date="2021-04" db="EMBL/GenBank/DDBJ databases">
        <title>Pseudonocardia sp. nov., isolated from sandy soil of mangrove forest.</title>
        <authorList>
            <person name="Zan Z."/>
            <person name="Huang R."/>
            <person name="Liu W."/>
        </authorList>
    </citation>
    <scope>NUCLEOTIDE SEQUENCE</scope>
    <source>
        <strain evidence="2">S2-4</strain>
    </source>
</reference>